<dbReference type="CDD" id="cd04301">
    <property type="entry name" value="NAT_SF"/>
    <property type="match status" value="1"/>
</dbReference>
<dbReference type="PANTHER" id="PTHR43877">
    <property type="entry name" value="AMINOALKYLPHOSPHONATE N-ACETYLTRANSFERASE-RELATED-RELATED"/>
    <property type="match status" value="1"/>
</dbReference>
<evidence type="ECO:0000313" key="4">
    <source>
        <dbReference type="EMBL" id="GIO25433.1"/>
    </source>
</evidence>
<dbReference type="InterPro" id="IPR000182">
    <property type="entry name" value="GNAT_dom"/>
</dbReference>
<name>A0A919X5W4_9BACI</name>
<dbReference type="AlphaFoldDB" id="A0A919X5W4"/>
<dbReference type="Gene3D" id="3.40.630.30">
    <property type="match status" value="1"/>
</dbReference>
<dbReference type="Proteomes" id="UP000676917">
    <property type="component" value="Unassembled WGS sequence"/>
</dbReference>
<feature type="domain" description="N-acetyltransferase" evidence="3">
    <location>
        <begin position="6"/>
        <end position="149"/>
    </location>
</feature>
<keyword evidence="1" id="KW-0808">Transferase</keyword>
<dbReference type="InterPro" id="IPR016181">
    <property type="entry name" value="Acyl_CoA_acyltransferase"/>
</dbReference>
<sequence length="1035" mass="118817">MDIKIIKYDDSYAAKVADMWNHSRDGWGGANTVDTEETILHRERNSTNIHTFLALEGERVVGYCGFSEYRDDEGALYIPLLNVRDDYHGKKIGKKLLLTALQETIDLKWPRLDLYTWSGNTKAVPLYKKCGFFWEDRDDTTHLMNFMPTVLHTEAVKDFFHDVNWYDISTRKIEVKPDGRVENDFHYYEYLWEKEKTQLRIEFERTGRGIRLIETDDYLISAHVDQHQLVFGEHYSIRYKIENKTGKPLHVSLNGVSDKNIDFTLEKSMDVTGMEEVIGTFYVGAIDEEQNTFHTHPAVQATVHINGKEAVFKVGILPKYPAQLEAHVLEDLSFIDQQNVFYLDLKNNFPEKVQFEMVFPESPLIHLKSQQFATKLEAKERISIPFEFVTKSHGYYDAKLELKAIKENGEEIHFNKQIGIPLRGIGARFHGEDQDRIQLFNGQYFASLIKDGNTIQIGRKKNDEAIVLMTPKVGKPYSEEISKAKPVAKEFFEGMGYIGAKISYELTAFPGLQLHYVIKLFGEGLVENYYEVENSLDVPIEQPIWFSQSIIFDLEKALIPYRGKIIELDDSIGNSYHYWNEKQVSENWIFVKKDSNPLGMCWHENDSIHFGNWFSYFEHNLGHINERSIARTNSHYFSIGAFHDLESFRAFARQSNNNPIEKTIDHLNISLQNSNPFVQGEKAVIQVTDYKSNFLHGELAISLFRSENDIATAKFNREEQLTKWVTEIDLSKSPSISTLKLKANLDAANVERETVVIRSLNSKLKEAIVQENGLETWKIDNGVIQFKASPNFFPALHSLSYQGHEWLNTSFPNPGPKLWWNPWSGGITSGLAAIRPYSLAKEKTIASFTSLIDNKGNHWQGIKLSTSIVENDDYKGLKFHQYFLTLPGTPVLCHVSEVQQETGKLLNNKAWITDGFFMPGATVEDNWAKFQNQAGNWTKLVAGKDENDFSVERNMLIGCKNRKEQLQVISSSEKTAREAYINKEILLHVNEEKLTIPSGKTQFTTPSFYIFTDEAIASDAQQDLEQICFDGKIPE</sequence>
<keyword evidence="2" id="KW-0012">Acyltransferase</keyword>
<evidence type="ECO:0000259" key="3">
    <source>
        <dbReference type="PROSITE" id="PS51186"/>
    </source>
</evidence>
<dbReference type="EMBL" id="BORP01000001">
    <property type="protein sequence ID" value="GIO25433.1"/>
    <property type="molecule type" value="Genomic_DNA"/>
</dbReference>
<proteinExistence type="predicted"/>
<evidence type="ECO:0000256" key="1">
    <source>
        <dbReference type="ARBA" id="ARBA00022679"/>
    </source>
</evidence>
<keyword evidence="5" id="KW-1185">Reference proteome</keyword>
<dbReference type="InterPro" id="IPR050832">
    <property type="entry name" value="Bact_Acetyltransf"/>
</dbReference>
<dbReference type="GO" id="GO:0016747">
    <property type="term" value="F:acyltransferase activity, transferring groups other than amino-acyl groups"/>
    <property type="evidence" value="ECO:0007669"/>
    <property type="project" value="InterPro"/>
</dbReference>
<accession>A0A919X5W4</accession>
<dbReference type="RefSeq" id="WP_212918989.1">
    <property type="nucleotide sequence ID" value="NZ_BORP01000001.1"/>
</dbReference>
<dbReference type="Pfam" id="PF00583">
    <property type="entry name" value="Acetyltransf_1"/>
    <property type="match status" value="1"/>
</dbReference>
<comment type="caution">
    <text evidence="4">The sequence shown here is derived from an EMBL/GenBank/DDBJ whole genome shotgun (WGS) entry which is preliminary data.</text>
</comment>
<reference evidence="4" key="1">
    <citation type="submission" date="2021-03" db="EMBL/GenBank/DDBJ databases">
        <title>Antimicrobial resistance genes in bacteria isolated from Japanese honey, and their potential for conferring macrolide and lincosamide resistance in the American foulbrood pathogen Paenibacillus larvae.</title>
        <authorList>
            <person name="Okamoto M."/>
            <person name="Kumagai M."/>
            <person name="Kanamori H."/>
            <person name="Takamatsu D."/>
        </authorList>
    </citation>
    <scope>NUCLEOTIDE SEQUENCE</scope>
    <source>
        <strain evidence="4">J43TS3</strain>
    </source>
</reference>
<dbReference type="SUPFAM" id="SSF55729">
    <property type="entry name" value="Acyl-CoA N-acyltransferases (Nat)"/>
    <property type="match status" value="1"/>
</dbReference>
<organism evidence="4 5">
    <name type="scientific">Ornithinibacillus bavariensis</name>
    <dbReference type="NCBI Taxonomy" id="545502"/>
    <lineage>
        <taxon>Bacteria</taxon>
        <taxon>Bacillati</taxon>
        <taxon>Bacillota</taxon>
        <taxon>Bacilli</taxon>
        <taxon>Bacillales</taxon>
        <taxon>Bacillaceae</taxon>
        <taxon>Ornithinibacillus</taxon>
    </lineage>
</organism>
<evidence type="ECO:0000313" key="5">
    <source>
        <dbReference type="Proteomes" id="UP000676917"/>
    </source>
</evidence>
<gene>
    <name evidence="4" type="ORF">J43TS3_00440</name>
</gene>
<dbReference type="PROSITE" id="PS51186">
    <property type="entry name" value="GNAT"/>
    <property type="match status" value="1"/>
</dbReference>
<evidence type="ECO:0000256" key="2">
    <source>
        <dbReference type="ARBA" id="ARBA00023315"/>
    </source>
</evidence>
<protein>
    <recommendedName>
        <fullName evidence="3">N-acetyltransferase domain-containing protein</fullName>
    </recommendedName>
</protein>